<evidence type="ECO:0000313" key="13">
    <source>
        <dbReference type="EMBL" id="AEH50932.1"/>
    </source>
</evidence>
<keyword evidence="8 11" id="KW-0067">ATP-binding</keyword>
<dbReference type="AlphaFoldDB" id="F7YYB1"/>
<feature type="domain" description="Thymidylate kinase-like" evidence="12">
    <location>
        <begin position="5"/>
        <end position="190"/>
    </location>
</feature>
<evidence type="ECO:0000256" key="5">
    <source>
        <dbReference type="ARBA" id="ARBA00022727"/>
    </source>
</evidence>
<comment type="similarity">
    <text evidence="1 11">Belongs to the thymidylate kinase family.</text>
</comment>
<evidence type="ECO:0000256" key="8">
    <source>
        <dbReference type="ARBA" id="ARBA00022840"/>
    </source>
</evidence>
<keyword evidence="4 11" id="KW-0808">Transferase</keyword>
<dbReference type="STRING" id="688269.Theth_0848"/>
<dbReference type="KEGG" id="tta:Theth_0848"/>
<dbReference type="OrthoDB" id="9774907at2"/>
<evidence type="ECO:0000256" key="2">
    <source>
        <dbReference type="ARBA" id="ARBA00012980"/>
    </source>
</evidence>
<evidence type="ECO:0000256" key="7">
    <source>
        <dbReference type="ARBA" id="ARBA00022777"/>
    </source>
</evidence>
<dbReference type="HAMAP" id="MF_00165">
    <property type="entry name" value="Thymidylate_kinase"/>
    <property type="match status" value="1"/>
</dbReference>
<dbReference type="CDD" id="cd01672">
    <property type="entry name" value="TMPK"/>
    <property type="match status" value="1"/>
</dbReference>
<dbReference type="GO" id="GO:0006235">
    <property type="term" value="P:dTTP biosynthetic process"/>
    <property type="evidence" value="ECO:0007669"/>
    <property type="project" value="UniProtKB-UniRule"/>
</dbReference>
<dbReference type="GO" id="GO:0006233">
    <property type="term" value="P:dTDP biosynthetic process"/>
    <property type="evidence" value="ECO:0007669"/>
    <property type="project" value="InterPro"/>
</dbReference>
<organism evidence="13 14">
    <name type="scientific">Pseudothermotoga thermarum DSM 5069</name>
    <dbReference type="NCBI Taxonomy" id="688269"/>
    <lineage>
        <taxon>Bacteria</taxon>
        <taxon>Thermotogati</taxon>
        <taxon>Thermotogota</taxon>
        <taxon>Thermotogae</taxon>
        <taxon>Thermotogales</taxon>
        <taxon>Thermotogaceae</taxon>
        <taxon>Pseudothermotoga</taxon>
    </lineage>
</organism>
<name>F7YYB1_9THEM</name>
<dbReference type="Gene3D" id="3.40.50.300">
    <property type="entry name" value="P-loop containing nucleotide triphosphate hydrolases"/>
    <property type="match status" value="1"/>
</dbReference>
<proteinExistence type="inferred from homology"/>
<dbReference type="HOGENOM" id="CLU_049131_0_2_0"/>
<dbReference type="InterPro" id="IPR027417">
    <property type="entry name" value="P-loop_NTPase"/>
</dbReference>
<dbReference type="InterPro" id="IPR039430">
    <property type="entry name" value="Thymidylate_kin-like_dom"/>
</dbReference>
<keyword evidence="7 11" id="KW-0418">Kinase</keyword>
<reference evidence="13 14" key="1">
    <citation type="submission" date="2010-11" db="EMBL/GenBank/DDBJ databases">
        <title>The complete genome of Thermotoga thermarum DSM 5069.</title>
        <authorList>
            <consortium name="US DOE Joint Genome Institute (JGI-PGF)"/>
            <person name="Lucas S."/>
            <person name="Copeland A."/>
            <person name="Lapidus A."/>
            <person name="Bruce D."/>
            <person name="Goodwin L."/>
            <person name="Pitluck S."/>
            <person name="Kyrpides N."/>
            <person name="Mavromatis K."/>
            <person name="Ivanova N."/>
            <person name="Zeytun A."/>
            <person name="Brettin T."/>
            <person name="Detter J.C."/>
            <person name="Tapia R."/>
            <person name="Han C."/>
            <person name="Land M."/>
            <person name="Hauser L."/>
            <person name="Markowitz V."/>
            <person name="Cheng J.-F."/>
            <person name="Hugenholtz P."/>
            <person name="Woyke T."/>
            <person name="Wu D."/>
            <person name="Spring S."/>
            <person name="Schroeder M."/>
            <person name="Brambilla E."/>
            <person name="Klenk H.-P."/>
            <person name="Eisen J.A."/>
        </authorList>
    </citation>
    <scope>NUCLEOTIDE SEQUENCE [LARGE SCALE GENOMIC DNA]</scope>
    <source>
        <strain evidence="13 14">DSM 5069</strain>
    </source>
</reference>
<evidence type="ECO:0000256" key="9">
    <source>
        <dbReference type="ARBA" id="ARBA00048743"/>
    </source>
</evidence>
<keyword evidence="5 11" id="KW-0545">Nucleotide biosynthesis</keyword>
<dbReference type="PATRIC" id="fig|688269.3.peg.872"/>
<evidence type="ECO:0000256" key="4">
    <source>
        <dbReference type="ARBA" id="ARBA00022679"/>
    </source>
</evidence>
<dbReference type="GO" id="GO:0005524">
    <property type="term" value="F:ATP binding"/>
    <property type="evidence" value="ECO:0007669"/>
    <property type="project" value="UniProtKB-UniRule"/>
</dbReference>
<evidence type="ECO:0000256" key="3">
    <source>
        <dbReference type="ARBA" id="ARBA00017144"/>
    </source>
</evidence>
<evidence type="ECO:0000256" key="11">
    <source>
        <dbReference type="HAMAP-Rule" id="MF_00165"/>
    </source>
</evidence>
<evidence type="ECO:0000313" key="14">
    <source>
        <dbReference type="Proteomes" id="UP000006804"/>
    </source>
</evidence>
<dbReference type="eggNOG" id="COG0125">
    <property type="taxonomic scope" value="Bacteria"/>
</dbReference>
<keyword evidence="6 11" id="KW-0547">Nucleotide-binding</keyword>
<dbReference type="PROSITE" id="PS01331">
    <property type="entry name" value="THYMIDYLATE_KINASE"/>
    <property type="match status" value="1"/>
</dbReference>
<dbReference type="FunFam" id="3.40.50.300:FF:000225">
    <property type="entry name" value="Thymidylate kinase"/>
    <property type="match status" value="1"/>
</dbReference>
<dbReference type="EMBL" id="CP002351">
    <property type="protein sequence ID" value="AEH50932.1"/>
    <property type="molecule type" value="Genomic_DNA"/>
</dbReference>
<protein>
    <recommendedName>
        <fullName evidence="3 11">Thymidylate kinase</fullName>
        <ecNumber evidence="2 11">2.7.4.9</ecNumber>
    </recommendedName>
    <alternativeName>
        <fullName evidence="11">dTMP kinase</fullName>
    </alternativeName>
</protein>
<dbReference type="InterPro" id="IPR018094">
    <property type="entry name" value="Thymidylate_kinase"/>
</dbReference>
<dbReference type="RefSeq" id="WP_013932154.1">
    <property type="nucleotide sequence ID" value="NC_015707.1"/>
</dbReference>
<sequence length="201" mass="22754">MFISFEGIDGSGKGTQIKLFAEYLQKKGIDFVIVREPGGTEVGELIRSLLLNSDLKIYPRTELLLFLASRAQIVDEVILPALRAGKTVISDRFIDSSVAYQGVGRGIGFELVEELNRFATSDVKPDLTFYLDITPETSLKRKMIKDRMEKNGIEFLNKVREAYLMIAQKEPNRVVVINGERNIDEIHAEIVEIFEKRSKSL</sequence>
<accession>F7YYB1</accession>
<dbReference type="NCBIfam" id="TIGR00041">
    <property type="entry name" value="DTMP_kinase"/>
    <property type="match status" value="1"/>
</dbReference>
<comment type="caution">
    <text evidence="11">Lacks conserved residue(s) required for the propagation of feature annotation.</text>
</comment>
<dbReference type="GO" id="GO:0006227">
    <property type="term" value="P:dUDP biosynthetic process"/>
    <property type="evidence" value="ECO:0007669"/>
    <property type="project" value="TreeGrafter"/>
</dbReference>
<evidence type="ECO:0000259" key="12">
    <source>
        <dbReference type="Pfam" id="PF02223"/>
    </source>
</evidence>
<gene>
    <name evidence="11" type="primary">tmk</name>
    <name evidence="13" type="ORF">Theth_0848</name>
</gene>
<keyword evidence="14" id="KW-1185">Reference proteome</keyword>
<dbReference type="SUPFAM" id="SSF52540">
    <property type="entry name" value="P-loop containing nucleoside triphosphate hydrolases"/>
    <property type="match status" value="1"/>
</dbReference>
<dbReference type="GO" id="GO:0005829">
    <property type="term" value="C:cytosol"/>
    <property type="evidence" value="ECO:0007669"/>
    <property type="project" value="TreeGrafter"/>
</dbReference>
<evidence type="ECO:0000256" key="6">
    <source>
        <dbReference type="ARBA" id="ARBA00022741"/>
    </source>
</evidence>
<dbReference type="InterPro" id="IPR018095">
    <property type="entry name" value="Thymidylate_kin_CS"/>
</dbReference>
<dbReference type="Pfam" id="PF02223">
    <property type="entry name" value="Thymidylate_kin"/>
    <property type="match status" value="1"/>
</dbReference>
<dbReference type="EC" id="2.7.4.9" evidence="2 11"/>
<dbReference type="PANTHER" id="PTHR10344:SF4">
    <property type="entry name" value="UMP-CMP KINASE 2, MITOCHONDRIAL"/>
    <property type="match status" value="1"/>
</dbReference>
<comment type="catalytic activity">
    <reaction evidence="9 11">
        <text>dTMP + ATP = dTDP + ADP</text>
        <dbReference type="Rhea" id="RHEA:13517"/>
        <dbReference type="ChEBI" id="CHEBI:30616"/>
        <dbReference type="ChEBI" id="CHEBI:58369"/>
        <dbReference type="ChEBI" id="CHEBI:63528"/>
        <dbReference type="ChEBI" id="CHEBI:456216"/>
        <dbReference type="EC" id="2.7.4.9"/>
    </reaction>
</comment>
<dbReference type="PANTHER" id="PTHR10344">
    <property type="entry name" value="THYMIDYLATE KINASE"/>
    <property type="match status" value="1"/>
</dbReference>
<comment type="function">
    <text evidence="10 11">Phosphorylation of dTMP to form dTDP in both de novo and salvage pathways of dTTP synthesis.</text>
</comment>
<evidence type="ECO:0000256" key="1">
    <source>
        <dbReference type="ARBA" id="ARBA00009776"/>
    </source>
</evidence>
<dbReference type="Proteomes" id="UP000006804">
    <property type="component" value="Chromosome"/>
</dbReference>
<evidence type="ECO:0000256" key="10">
    <source>
        <dbReference type="ARBA" id="ARBA00057735"/>
    </source>
</evidence>
<dbReference type="GO" id="GO:0004798">
    <property type="term" value="F:dTMP kinase activity"/>
    <property type="evidence" value="ECO:0007669"/>
    <property type="project" value="UniProtKB-UniRule"/>
</dbReference>